<feature type="signal peptide" evidence="1">
    <location>
        <begin position="1"/>
        <end position="19"/>
    </location>
</feature>
<reference evidence="2 3" key="1">
    <citation type="submission" date="2018-02" db="EMBL/GenBank/DDBJ databases">
        <title>Genomic Encyclopedia of Archaeal and Bacterial Type Strains, Phase II (KMG-II): from individual species to whole genera.</title>
        <authorList>
            <person name="Goeker M."/>
        </authorList>
    </citation>
    <scope>NUCLEOTIDE SEQUENCE [LARGE SCALE GENOMIC DNA]</scope>
    <source>
        <strain evidence="2 3">DSM 18921</strain>
    </source>
</reference>
<dbReference type="RefSeq" id="WP_245884922.1">
    <property type="nucleotide sequence ID" value="NZ_PVEP01000001.1"/>
</dbReference>
<evidence type="ECO:0000313" key="2">
    <source>
        <dbReference type="EMBL" id="PQV58924.1"/>
    </source>
</evidence>
<dbReference type="EMBL" id="PVEP01000001">
    <property type="protein sequence ID" value="PQV58924.1"/>
    <property type="molecule type" value="Genomic_DNA"/>
</dbReference>
<accession>A0A2S8SDN4</accession>
<dbReference type="Proteomes" id="UP000238338">
    <property type="component" value="Unassembled WGS sequence"/>
</dbReference>
<evidence type="ECO:0000256" key="1">
    <source>
        <dbReference type="SAM" id="SignalP"/>
    </source>
</evidence>
<evidence type="ECO:0000313" key="3">
    <source>
        <dbReference type="Proteomes" id="UP000238338"/>
    </source>
</evidence>
<organism evidence="2 3">
    <name type="scientific">Albidovulum denitrificans</name>
    <dbReference type="NCBI Taxonomy" id="404881"/>
    <lineage>
        <taxon>Bacteria</taxon>
        <taxon>Pseudomonadati</taxon>
        <taxon>Pseudomonadota</taxon>
        <taxon>Alphaproteobacteria</taxon>
        <taxon>Rhodobacterales</taxon>
        <taxon>Paracoccaceae</taxon>
        <taxon>Albidovulum</taxon>
    </lineage>
</organism>
<keyword evidence="1" id="KW-0732">Signal</keyword>
<gene>
    <name evidence="2" type="ORF">LX70_00743</name>
</gene>
<name>A0A2S8SDN4_9RHOB</name>
<feature type="chain" id="PRO_5015436455" evidence="1">
    <location>
        <begin position="20"/>
        <end position="135"/>
    </location>
</feature>
<comment type="caution">
    <text evidence="2">The sequence shown here is derived from an EMBL/GenBank/DDBJ whole genome shotgun (WGS) entry which is preliminary data.</text>
</comment>
<dbReference type="AlphaFoldDB" id="A0A2S8SDN4"/>
<keyword evidence="3" id="KW-1185">Reference proteome</keyword>
<proteinExistence type="predicted"/>
<protein>
    <submittedName>
        <fullName evidence="2">Uncharacterized protein</fullName>
    </submittedName>
</protein>
<sequence>MRRPLIALVLGLCAGSLQAAEPGQPLTAEEFEAATVGRTLYYNSGGEPYGAEQYLPGRKVIWAFLGDDCRKGEWYPQDQNICFVYEDRGDPQCWTFYHSASGLLAQFQGDSGGLPLIAVEESKTPMACMGPDVGV</sequence>